<reference evidence="9 10" key="1">
    <citation type="submission" date="2014-04" db="EMBL/GenBank/DDBJ databases">
        <authorList>
            <consortium name="DOE Joint Genome Institute"/>
            <person name="Kuo A."/>
            <person name="Zuccaro A."/>
            <person name="Kohler A."/>
            <person name="Nagy L.G."/>
            <person name="Floudas D."/>
            <person name="Copeland A."/>
            <person name="Barry K.W."/>
            <person name="Cichocki N."/>
            <person name="Veneault-Fourrey C."/>
            <person name="LaButti K."/>
            <person name="Lindquist E.A."/>
            <person name="Lipzen A."/>
            <person name="Lundell T."/>
            <person name="Morin E."/>
            <person name="Murat C."/>
            <person name="Sun H."/>
            <person name="Tunlid A."/>
            <person name="Henrissat B."/>
            <person name="Grigoriev I.V."/>
            <person name="Hibbett D.S."/>
            <person name="Martin F."/>
            <person name="Nordberg H.P."/>
            <person name="Cantor M.N."/>
            <person name="Hua S.X."/>
        </authorList>
    </citation>
    <scope>NUCLEOTIDE SEQUENCE [LARGE SCALE GENOMIC DNA]</scope>
    <source>
        <strain evidence="9 10">MAFF 305830</strain>
    </source>
</reference>
<evidence type="ECO:0000256" key="1">
    <source>
        <dbReference type="ARBA" id="ARBA00004123"/>
    </source>
</evidence>
<gene>
    <name evidence="9" type="ORF">M408DRAFT_190836</name>
</gene>
<evidence type="ECO:0000256" key="3">
    <source>
        <dbReference type="ARBA" id="ARBA00023242"/>
    </source>
</evidence>
<dbReference type="AlphaFoldDB" id="A0A0C3B880"/>
<dbReference type="GO" id="GO:0000785">
    <property type="term" value="C:chromatin"/>
    <property type="evidence" value="ECO:0007669"/>
    <property type="project" value="UniProtKB-ARBA"/>
</dbReference>
<feature type="region of interest" description="Disordered" evidence="6">
    <location>
        <begin position="743"/>
        <end position="765"/>
    </location>
</feature>
<accession>A0A0C3B880</accession>
<comment type="subcellular location">
    <subcellularLocation>
        <location evidence="1 4">Nucleus</location>
    </subcellularLocation>
</comment>
<dbReference type="PROSITE" id="PS51136">
    <property type="entry name" value="WAC"/>
    <property type="match status" value="1"/>
</dbReference>
<dbReference type="STRING" id="933852.A0A0C3B880"/>
<feature type="compositionally biased region" description="Basic and acidic residues" evidence="6">
    <location>
        <begin position="305"/>
        <end position="323"/>
    </location>
</feature>
<evidence type="ECO:0000256" key="4">
    <source>
        <dbReference type="PROSITE-ProRule" id="PRU00475"/>
    </source>
</evidence>
<evidence type="ECO:0000313" key="9">
    <source>
        <dbReference type="EMBL" id="KIM33020.1"/>
    </source>
</evidence>
<feature type="compositionally biased region" description="Basic and acidic residues" evidence="6">
    <location>
        <begin position="751"/>
        <end position="765"/>
    </location>
</feature>
<evidence type="ECO:0000259" key="7">
    <source>
        <dbReference type="PROSITE" id="PS50827"/>
    </source>
</evidence>
<organism evidence="9 10">
    <name type="scientific">Serendipita vermifera MAFF 305830</name>
    <dbReference type="NCBI Taxonomy" id="933852"/>
    <lineage>
        <taxon>Eukaryota</taxon>
        <taxon>Fungi</taxon>
        <taxon>Dikarya</taxon>
        <taxon>Basidiomycota</taxon>
        <taxon>Agaricomycotina</taxon>
        <taxon>Agaricomycetes</taxon>
        <taxon>Sebacinales</taxon>
        <taxon>Serendipitaceae</taxon>
        <taxon>Serendipita</taxon>
    </lineage>
</organism>
<dbReference type="Pfam" id="PF02791">
    <property type="entry name" value="DDT"/>
    <property type="match status" value="1"/>
</dbReference>
<dbReference type="OrthoDB" id="332390at2759"/>
<dbReference type="InterPro" id="IPR028942">
    <property type="entry name" value="WHIM1_dom"/>
</dbReference>
<feature type="region of interest" description="Disordered" evidence="6">
    <location>
        <begin position="305"/>
        <end position="340"/>
    </location>
</feature>
<sequence length="952" mass="107038">MPLARRKKVLITKDDESLQNADGEAPVYYIPQTGEIFKDYSSFVSRMSFYRLKIFQCETSGRGNLTFFEALESEKSEARMLDARFPEQLKAAVLKSVQWQIVGRLDHLVEAVFDRFKDRYFEGERVFVDFSTSTMEDESKETPGRGRYWVRITRVIPPAKEQTTNGKRKASQMESNDMDAFVIPHDIYGDLKIPAATVNEQDDPKAYVYETQLVEEGPNGTYTTVQPATTGDFRQGATVMNLHCDVLSRDRLAFSKSILKRFIRECVDRDAAVASPWVVKNEIALKYQITQQMPDDVRKGVDAVKRTESEKRKRVSEVKEHSSPVKRAKRATKAPLTEEEKVAKARDEEAAKVKRERDEANRLLLTGCRRHVARWPIEDLDVVLTQAEKASGKPICRPTGHSTSEFSAPEVFESFIMSWNFVTTYGHAFNVSPFSLDTLEAALNHSGDEPCHLIDVLHAGIISSCRSVSAGMVKTQAAVQSLSQEYDENEMETDEGVDITTLVTSLGAFGSGWEKKAVNHETWCNALVSILKEHATVQNMPTLRQILAHLLFKPAARDATNGASGDVKPAPGIKEWVAAKPRERYYSLSFELKVAILAFLCDLSATSKAVHNALDTCEATLTEMRKEKIELKRQQKKLADQIAAMAPEKRKPLNGSAVPTNGKGPKVSGEMMNEGDTPPESVGSEHGTEDLVTAAVAGMTMETTPSEAASDDNFASFPMLDGVSTPAKAGSRTPRTSLRFKAQDQARVVKKKEEPRPLTKQEEEELRQYEEEAAKVDRNLETLELEFRQYLLLSRMRPMGEDRFHCKVWWFDGVGCMTLLDQDGQHLYGTGKLFIQAPSEDDISLIDAKAAVEPSIGSRRAEEEGDGLLNVGQWAWYETPEEFEEYVSWLNPKGTRESNLKSNLERWKPYIVGGMIARHKELMLQSKQVGRRKSNGEIRVPYMNYVNLYATK</sequence>
<dbReference type="GO" id="GO:0005634">
    <property type="term" value="C:nucleus"/>
    <property type="evidence" value="ECO:0007669"/>
    <property type="project" value="UniProtKB-SubCell"/>
</dbReference>
<evidence type="ECO:0008006" key="11">
    <source>
        <dbReference type="Google" id="ProtNLM"/>
    </source>
</evidence>
<proteinExistence type="predicted"/>
<dbReference type="InterPro" id="IPR028941">
    <property type="entry name" value="WHIM2_dom"/>
</dbReference>
<evidence type="ECO:0000259" key="8">
    <source>
        <dbReference type="PROSITE" id="PS51136"/>
    </source>
</evidence>
<evidence type="ECO:0000256" key="2">
    <source>
        <dbReference type="ARBA" id="ARBA00023054"/>
    </source>
</evidence>
<dbReference type="GO" id="GO:0000781">
    <property type="term" value="C:chromosome, telomeric region"/>
    <property type="evidence" value="ECO:0007669"/>
    <property type="project" value="GOC"/>
</dbReference>
<feature type="domain" description="DDT" evidence="7">
    <location>
        <begin position="409"/>
        <end position="471"/>
    </location>
</feature>
<dbReference type="Pfam" id="PF15612">
    <property type="entry name" value="WHIM1"/>
    <property type="match status" value="1"/>
</dbReference>
<protein>
    <recommendedName>
        <fullName evidence="11">WAC domain-containing protein</fullName>
    </recommendedName>
</protein>
<keyword evidence="3 4" id="KW-0539">Nucleus</keyword>
<dbReference type="HOGENOM" id="CLU_002631_1_1_1"/>
<feature type="coiled-coil region" evidence="5">
    <location>
        <begin position="614"/>
        <end position="644"/>
    </location>
</feature>
<feature type="domain" description="WAC" evidence="8">
    <location>
        <begin position="25"/>
        <end position="132"/>
    </location>
</feature>
<dbReference type="Proteomes" id="UP000054097">
    <property type="component" value="Unassembled WGS sequence"/>
</dbReference>
<evidence type="ECO:0000256" key="6">
    <source>
        <dbReference type="SAM" id="MobiDB-lite"/>
    </source>
</evidence>
<dbReference type="PANTHER" id="PTHR32075">
    <property type="entry name" value="ISWI CHROMATIN-REMODELING COMPLEX SUBUNIT YPL216W-RELATED"/>
    <property type="match status" value="1"/>
</dbReference>
<keyword evidence="10" id="KW-1185">Reference proteome</keyword>
<dbReference type="InterPro" id="IPR018501">
    <property type="entry name" value="DDT_dom"/>
</dbReference>
<keyword evidence="2 5" id="KW-0175">Coiled coil</keyword>
<evidence type="ECO:0000256" key="5">
    <source>
        <dbReference type="SAM" id="Coils"/>
    </source>
</evidence>
<feature type="region of interest" description="Disordered" evidence="6">
    <location>
        <begin position="649"/>
        <end position="686"/>
    </location>
</feature>
<name>A0A0C3B880_SERVB</name>
<dbReference type="GO" id="GO:0031509">
    <property type="term" value="P:subtelomeric heterochromatin formation"/>
    <property type="evidence" value="ECO:0007669"/>
    <property type="project" value="TreeGrafter"/>
</dbReference>
<dbReference type="Pfam" id="PF10537">
    <property type="entry name" value="WAC_Acf1_DNA_bd"/>
    <property type="match status" value="1"/>
</dbReference>
<dbReference type="PROSITE" id="PS50827">
    <property type="entry name" value="DDT"/>
    <property type="match status" value="1"/>
</dbReference>
<dbReference type="Pfam" id="PF15613">
    <property type="entry name" value="WSD"/>
    <property type="match status" value="1"/>
</dbReference>
<evidence type="ECO:0000313" key="10">
    <source>
        <dbReference type="Proteomes" id="UP000054097"/>
    </source>
</evidence>
<dbReference type="PANTHER" id="PTHR32075:SF6">
    <property type="entry name" value="ISWI CHROMATIN-REMODELING COMPLEX SUBUNIT YPL216W-RELATED"/>
    <property type="match status" value="1"/>
</dbReference>
<reference evidence="10" key="2">
    <citation type="submission" date="2015-01" db="EMBL/GenBank/DDBJ databases">
        <title>Evolutionary Origins and Diversification of the Mycorrhizal Mutualists.</title>
        <authorList>
            <consortium name="DOE Joint Genome Institute"/>
            <consortium name="Mycorrhizal Genomics Consortium"/>
            <person name="Kohler A."/>
            <person name="Kuo A."/>
            <person name="Nagy L.G."/>
            <person name="Floudas D."/>
            <person name="Copeland A."/>
            <person name="Barry K.W."/>
            <person name="Cichocki N."/>
            <person name="Veneault-Fourrey C."/>
            <person name="LaButti K."/>
            <person name="Lindquist E.A."/>
            <person name="Lipzen A."/>
            <person name="Lundell T."/>
            <person name="Morin E."/>
            <person name="Murat C."/>
            <person name="Riley R."/>
            <person name="Ohm R."/>
            <person name="Sun H."/>
            <person name="Tunlid A."/>
            <person name="Henrissat B."/>
            <person name="Grigoriev I.V."/>
            <person name="Hibbett D.S."/>
            <person name="Martin F."/>
        </authorList>
    </citation>
    <scope>NUCLEOTIDE SEQUENCE [LARGE SCALE GENOMIC DNA]</scope>
    <source>
        <strain evidence="10">MAFF 305830</strain>
    </source>
</reference>
<dbReference type="EMBL" id="KN824279">
    <property type="protein sequence ID" value="KIM33020.1"/>
    <property type="molecule type" value="Genomic_DNA"/>
</dbReference>
<dbReference type="InterPro" id="IPR013136">
    <property type="entry name" value="WSTF_Acf1_Cbp146"/>
</dbReference>